<feature type="domain" description="Bacterial type II secretion system protein E" evidence="2">
    <location>
        <begin position="193"/>
        <end position="207"/>
    </location>
</feature>
<dbReference type="PANTHER" id="PTHR30486:SF12">
    <property type="entry name" value="TYPE IV PILUS ATPASE PILU"/>
    <property type="match status" value="1"/>
</dbReference>
<accession>A0ABV6YQ47</accession>
<organism evidence="3 4">
    <name type="scientific">Eiseniibacteriota bacterium</name>
    <dbReference type="NCBI Taxonomy" id="2212470"/>
    <lineage>
        <taxon>Bacteria</taxon>
        <taxon>Candidatus Eiseniibacteriota</taxon>
    </lineage>
</organism>
<protein>
    <submittedName>
        <fullName evidence="3">Type IV pilus twitching motility protein PilT</fullName>
    </submittedName>
</protein>
<dbReference type="EMBL" id="JBHPEI010000086">
    <property type="protein sequence ID" value="MFC1800206.1"/>
    <property type="molecule type" value="Genomic_DNA"/>
</dbReference>
<dbReference type="InterPro" id="IPR003593">
    <property type="entry name" value="AAA+_ATPase"/>
</dbReference>
<dbReference type="CDD" id="cd01131">
    <property type="entry name" value="PilT"/>
    <property type="match status" value="1"/>
</dbReference>
<name>A0ABV6YQ47_UNCEI</name>
<dbReference type="Gene3D" id="3.40.50.300">
    <property type="entry name" value="P-loop containing nucleotide triphosphate hydrolases"/>
    <property type="match status" value="1"/>
</dbReference>
<dbReference type="Pfam" id="PF00437">
    <property type="entry name" value="T2SSE"/>
    <property type="match status" value="1"/>
</dbReference>
<evidence type="ECO:0000256" key="1">
    <source>
        <dbReference type="ARBA" id="ARBA00006611"/>
    </source>
</evidence>
<dbReference type="Proteomes" id="UP001594288">
    <property type="component" value="Unassembled WGS sequence"/>
</dbReference>
<dbReference type="PROSITE" id="PS00662">
    <property type="entry name" value="T2SP_E"/>
    <property type="match status" value="1"/>
</dbReference>
<dbReference type="InterPro" id="IPR001482">
    <property type="entry name" value="T2SS/T4SS_dom"/>
</dbReference>
<dbReference type="InterPro" id="IPR050921">
    <property type="entry name" value="T4SS_GSP_E_ATPase"/>
</dbReference>
<gene>
    <name evidence="3" type="ORF">ACFL2Z_04790</name>
</gene>
<sequence length="368" mass="40629">MLIKAFLEEIVKRKASDLHIKVGTCPTIRVDGELEALDAPPPSLDEVEAACEQILTPKQKKEFEATSEVDFAFGVPGLARFRANFYRQRGSTAMVFRLIPFDPPRVSELNLPGVIAELALKPRGLILVTGTVGSGKSTTLAAMVREINDRLHRNIITVEDPIEFLHRDNLSLINQREVGNDTKSFSEALRHVLRQDPDVILVGEIRDQLTMSIALTAANTGHLVFSTLHTTDAPQTVNRVISFFPPHQHEEIRFLLASSLEAIVSLRLVPKSEGEGRVPATEVMIATETVKEYLIDSKKTPLLKSIIEESVTEYGMQTFDQSLLEWYNKGAITLEDAIHNASSPTALQIKAKGIQSGSDVAWTPMGAE</sequence>
<dbReference type="NCBIfam" id="TIGR01420">
    <property type="entry name" value="pilT_fam"/>
    <property type="match status" value="1"/>
</dbReference>
<proteinExistence type="inferred from homology"/>
<dbReference type="SMART" id="SM00382">
    <property type="entry name" value="AAA"/>
    <property type="match status" value="1"/>
</dbReference>
<comment type="caution">
    <text evidence="3">The sequence shown here is derived from an EMBL/GenBank/DDBJ whole genome shotgun (WGS) entry which is preliminary data.</text>
</comment>
<dbReference type="InterPro" id="IPR006321">
    <property type="entry name" value="PilT/PilU"/>
</dbReference>
<dbReference type="SUPFAM" id="SSF52540">
    <property type="entry name" value="P-loop containing nucleoside triphosphate hydrolases"/>
    <property type="match status" value="1"/>
</dbReference>
<dbReference type="Gene3D" id="3.30.450.90">
    <property type="match status" value="1"/>
</dbReference>
<keyword evidence="4" id="KW-1185">Reference proteome</keyword>
<reference evidence="3 4" key="1">
    <citation type="submission" date="2024-09" db="EMBL/GenBank/DDBJ databases">
        <authorList>
            <person name="D'Angelo T."/>
        </authorList>
    </citation>
    <scope>NUCLEOTIDE SEQUENCE [LARGE SCALE GENOMIC DNA]</scope>
    <source>
        <strain evidence="3">SAG AM-311-F02</strain>
    </source>
</reference>
<dbReference type="InterPro" id="IPR027417">
    <property type="entry name" value="P-loop_NTPase"/>
</dbReference>
<evidence type="ECO:0000313" key="3">
    <source>
        <dbReference type="EMBL" id="MFC1800206.1"/>
    </source>
</evidence>
<dbReference type="PANTHER" id="PTHR30486">
    <property type="entry name" value="TWITCHING MOTILITY PROTEIN PILT"/>
    <property type="match status" value="1"/>
</dbReference>
<evidence type="ECO:0000313" key="4">
    <source>
        <dbReference type="Proteomes" id="UP001594288"/>
    </source>
</evidence>
<evidence type="ECO:0000259" key="2">
    <source>
        <dbReference type="PROSITE" id="PS00662"/>
    </source>
</evidence>
<comment type="similarity">
    <text evidence="1">Belongs to the GSP E family.</text>
</comment>